<dbReference type="Gene3D" id="3.10.180.10">
    <property type="entry name" value="2,3-Dihydroxybiphenyl 1,2-Dioxygenase, domain 1"/>
    <property type="match status" value="1"/>
</dbReference>
<dbReference type="Proteomes" id="UP000198928">
    <property type="component" value="Unassembled WGS sequence"/>
</dbReference>
<evidence type="ECO:0008006" key="3">
    <source>
        <dbReference type="Google" id="ProtNLM"/>
    </source>
</evidence>
<reference evidence="2" key="1">
    <citation type="submission" date="2016-10" db="EMBL/GenBank/DDBJ databases">
        <authorList>
            <person name="Varghese N."/>
            <person name="Submissions S."/>
        </authorList>
    </citation>
    <scope>NUCLEOTIDE SEQUENCE [LARGE SCALE GENOMIC DNA]</scope>
    <source>
        <strain evidence="2">PL19</strain>
    </source>
</reference>
<dbReference type="InterPro" id="IPR029068">
    <property type="entry name" value="Glyas_Bleomycin-R_OHBP_Dase"/>
</dbReference>
<evidence type="ECO:0000313" key="1">
    <source>
        <dbReference type="EMBL" id="SFL28407.1"/>
    </source>
</evidence>
<evidence type="ECO:0000313" key="2">
    <source>
        <dbReference type="Proteomes" id="UP000198928"/>
    </source>
</evidence>
<name>A0A1I4GGI8_9ACTN</name>
<dbReference type="AlphaFoldDB" id="A0A1I4GGI8"/>
<dbReference type="EMBL" id="FOSG01000016">
    <property type="protein sequence ID" value="SFL28407.1"/>
    <property type="molecule type" value="Genomic_DNA"/>
</dbReference>
<accession>A0A1I4GGI8</accession>
<dbReference type="SUPFAM" id="SSF54593">
    <property type="entry name" value="Glyoxalase/Bleomycin resistance protein/Dihydroxybiphenyl dioxygenase"/>
    <property type="match status" value="1"/>
</dbReference>
<keyword evidence="2" id="KW-1185">Reference proteome</keyword>
<protein>
    <recommendedName>
        <fullName evidence="3">VOC domain-containing protein</fullName>
    </recommendedName>
</protein>
<proteinExistence type="predicted"/>
<gene>
    <name evidence="1" type="ORF">SAMN05192584_11614</name>
</gene>
<dbReference type="OrthoDB" id="2453533at2"/>
<organism evidence="1 2">
    <name type="scientific">Streptomyces pini</name>
    <dbReference type="NCBI Taxonomy" id="1520580"/>
    <lineage>
        <taxon>Bacteria</taxon>
        <taxon>Bacillati</taxon>
        <taxon>Actinomycetota</taxon>
        <taxon>Actinomycetes</taxon>
        <taxon>Kitasatosporales</taxon>
        <taxon>Streptomycetaceae</taxon>
        <taxon>Streptomyces</taxon>
    </lineage>
</organism>
<sequence>MTVDLFAGISVDDYAAAPDRCERLLDSPPTFVASETEAVREPGEHRSVFIEGRPEHAGHALHTVFVDGLDDLAAGLTARGLTARGLERAKRETCPNGIRKATYRAPEGNGIGVGGAPF</sequence>